<protein>
    <submittedName>
        <fullName evidence="4">Cell filamentation protein Fic</fullName>
    </submittedName>
</protein>
<dbReference type="AlphaFoldDB" id="A0A1V6M353"/>
<gene>
    <name evidence="4" type="ORF">BIY37_01350</name>
</gene>
<feature type="domain" description="Fido" evidence="3">
    <location>
        <begin position="108"/>
        <end position="267"/>
    </location>
</feature>
<name>A0A1V6M353_9BACT</name>
<feature type="active site" evidence="1">
    <location>
        <position position="195"/>
    </location>
</feature>
<sequence>MKTLQIFESAAQFIPQITAWHLADLGECLGKQKLYERQSPQKLKALKEHAIIESAVSSNRIEGVNIDPARVREVVFGEAHLRDRDEEEVRGYRKALELIHTQSRSLRVSEETICELHRLTRAGIGDAGNYKSRDSDIIERYSNGRTRIRFNTVTANKTPGYMKLLVKSWEDCIRERWTHPLIALAAFNLDFLCIHPFRDGNGRVSRLLMLLQCYHLGYDVGRYISLERIIEENKQRYYETLEESSKGWHEGKHDPWPYLNFVFFILKIAYKEFEERASATVNPRGSKTEMVHHAIHAIGSDFTVADIEKKCPAVSRDMIRIVLKTMQKSGEVECVGRGPGALWKKKGNTSKKG</sequence>
<comment type="caution">
    <text evidence="4">The sequence shown here is derived from an EMBL/GenBank/DDBJ whole genome shotgun (WGS) entry which is preliminary data.</text>
</comment>
<dbReference type="Proteomes" id="UP000242219">
    <property type="component" value="Unassembled WGS sequence"/>
</dbReference>
<evidence type="ECO:0000313" key="5">
    <source>
        <dbReference type="Proteomes" id="UP000242219"/>
    </source>
</evidence>
<dbReference type="InterPro" id="IPR040198">
    <property type="entry name" value="Fido_containing"/>
</dbReference>
<dbReference type="PANTHER" id="PTHR13504:SF38">
    <property type="entry name" value="FIDO DOMAIN-CONTAINING PROTEIN"/>
    <property type="match status" value="1"/>
</dbReference>
<dbReference type="PANTHER" id="PTHR13504">
    <property type="entry name" value="FIDO DOMAIN-CONTAINING PROTEIN DDB_G0283145"/>
    <property type="match status" value="1"/>
</dbReference>
<feature type="binding site" evidence="2">
    <location>
        <begin position="199"/>
        <end position="206"/>
    </location>
    <ligand>
        <name>ATP</name>
        <dbReference type="ChEBI" id="CHEBI:30616"/>
    </ligand>
</feature>
<evidence type="ECO:0000313" key="4">
    <source>
        <dbReference type="EMBL" id="OQD46844.1"/>
    </source>
</evidence>
<dbReference type="PROSITE" id="PS51459">
    <property type="entry name" value="FIDO"/>
    <property type="match status" value="1"/>
</dbReference>
<dbReference type="EMBL" id="MJUW02000019">
    <property type="protein sequence ID" value="OQD46844.1"/>
    <property type="molecule type" value="Genomic_DNA"/>
</dbReference>
<evidence type="ECO:0000256" key="1">
    <source>
        <dbReference type="PIRSR" id="PIRSR640198-1"/>
    </source>
</evidence>
<organism evidence="4 5">
    <name type="scientific">Candidatus Brocadia sapporoensis</name>
    <dbReference type="NCBI Taxonomy" id="392547"/>
    <lineage>
        <taxon>Bacteria</taxon>
        <taxon>Pseudomonadati</taxon>
        <taxon>Planctomycetota</taxon>
        <taxon>Candidatus Brocadiia</taxon>
        <taxon>Candidatus Brocadiales</taxon>
        <taxon>Candidatus Brocadiaceae</taxon>
        <taxon>Candidatus Brocadia</taxon>
    </lineage>
</organism>
<proteinExistence type="predicted"/>
<dbReference type="InterPro" id="IPR003812">
    <property type="entry name" value="Fido"/>
</dbReference>
<accession>A0A1V6M353</accession>
<dbReference type="GO" id="GO:0005524">
    <property type="term" value="F:ATP binding"/>
    <property type="evidence" value="ECO:0007669"/>
    <property type="project" value="UniProtKB-KW"/>
</dbReference>
<keyword evidence="2" id="KW-0547">Nucleotide-binding</keyword>
<dbReference type="InterPro" id="IPR036597">
    <property type="entry name" value="Fido-like_dom_sf"/>
</dbReference>
<keyword evidence="5" id="KW-1185">Reference proteome</keyword>
<dbReference type="Pfam" id="PF02661">
    <property type="entry name" value="Fic"/>
    <property type="match status" value="1"/>
</dbReference>
<dbReference type="Gene3D" id="1.10.3290.10">
    <property type="entry name" value="Fido-like domain"/>
    <property type="match status" value="1"/>
</dbReference>
<evidence type="ECO:0000259" key="3">
    <source>
        <dbReference type="PROSITE" id="PS51459"/>
    </source>
</evidence>
<evidence type="ECO:0000256" key="2">
    <source>
        <dbReference type="PIRSR" id="PIRSR640198-2"/>
    </source>
</evidence>
<keyword evidence="2" id="KW-0067">ATP-binding</keyword>
<reference evidence="4 5" key="1">
    <citation type="journal article" date="2016" name="Genome Announc.">
        <title>Draft Genome Sequence of the Anaerobic Ammonium-Oxidizing Bacterium 'Candidatus Brocadia sp. 40'.</title>
        <authorList>
            <person name="Ali M."/>
            <person name="Haroon M.F."/>
            <person name="Narita Y."/>
            <person name="Zhang L."/>
            <person name="Rangel Shaw D."/>
            <person name="Okabe S."/>
            <person name="Saikaly P.E."/>
        </authorList>
    </citation>
    <scope>NUCLEOTIDE SEQUENCE [LARGE SCALE GENOMIC DNA]</scope>
    <source>
        <strain evidence="4 5">40</strain>
    </source>
</reference>
<feature type="binding site" evidence="2">
    <location>
        <begin position="237"/>
        <end position="238"/>
    </location>
    <ligand>
        <name>ATP</name>
        <dbReference type="ChEBI" id="CHEBI:30616"/>
    </ligand>
</feature>
<dbReference type="SUPFAM" id="SSF140931">
    <property type="entry name" value="Fic-like"/>
    <property type="match status" value="1"/>
</dbReference>
<dbReference type="RefSeq" id="WP_070066064.1">
    <property type="nucleotide sequence ID" value="NZ_MJUW02000019.1"/>
</dbReference>